<feature type="compositionally biased region" description="Basic residues" evidence="1">
    <location>
        <begin position="278"/>
        <end position="288"/>
    </location>
</feature>
<sequence length="350" mass="38277">MHCSPPLPYLTLRAVSEVALGPVWAVRNGRVSASARVVPCGTQRALCPCNADSEQRVTQELSAEDVLSLLPPFPRGAPQQRARRAAEALVRAANYPLLMALQQVEALQAELDFHRGLYALQVQHAEGLVGAVRQAYRAFQENVGRTLCLPLQDVLSCYNGLKSSASEAALRQFLTAFKNNSQQIQEAVEALDPSNNQGDEALSRYGKDFFRSVEELQERSAEQRDRSAGELRSLESEHQEAREHLRALRRERGGGRASPRGPRGGACSPSRRGAARGPRNRHWHRHPPRAAVSPEAERAGKAPSPASPSATSDAGPSQQPRVTQRPANQRPGKSPGSKSRTIPPRPQWQS</sequence>
<feature type="compositionally biased region" description="Low complexity" evidence="1">
    <location>
        <begin position="302"/>
        <end position="317"/>
    </location>
</feature>
<evidence type="ECO:0000313" key="3">
    <source>
        <dbReference type="Proteomes" id="UP001044222"/>
    </source>
</evidence>
<dbReference type="AlphaFoldDB" id="A0A9D3M247"/>
<reference evidence="2" key="1">
    <citation type="submission" date="2021-01" db="EMBL/GenBank/DDBJ databases">
        <title>A chromosome-scale assembly of European eel, Anguilla anguilla.</title>
        <authorList>
            <person name="Henkel C."/>
            <person name="Jong-Raadsen S.A."/>
            <person name="Dufour S."/>
            <person name="Weltzien F.-A."/>
            <person name="Palstra A.P."/>
            <person name="Pelster B."/>
            <person name="Spaink H.P."/>
            <person name="Van Den Thillart G.E."/>
            <person name="Jansen H."/>
            <person name="Zahm M."/>
            <person name="Klopp C."/>
            <person name="Cedric C."/>
            <person name="Louis A."/>
            <person name="Berthelot C."/>
            <person name="Parey E."/>
            <person name="Roest Crollius H."/>
            <person name="Montfort J."/>
            <person name="Robinson-Rechavi M."/>
            <person name="Bucao C."/>
            <person name="Bouchez O."/>
            <person name="Gislard M."/>
            <person name="Lluch J."/>
            <person name="Milhes M."/>
            <person name="Lampietro C."/>
            <person name="Lopez Roques C."/>
            <person name="Donnadieu C."/>
            <person name="Braasch I."/>
            <person name="Desvignes T."/>
            <person name="Postlethwait J."/>
            <person name="Bobe J."/>
            <person name="Guiguen Y."/>
            <person name="Dirks R."/>
        </authorList>
    </citation>
    <scope>NUCLEOTIDE SEQUENCE</scope>
    <source>
        <strain evidence="2">Tag_6206</strain>
        <tissue evidence="2">Liver</tissue>
    </source>
</reference>
<comment type="caution">
    <text evidence="2">The sequence shown here is derived from an EMBL/GenBank/DDBJ whole genome shotgun (WGS) entry which is preliminary data.</text>
</comment>
<organism evidence="2 3">
    <name type="scientific">Anguilla anguilla</name>
    <name type="common">European freshwater eel</name>
    <name type="synonym">Muraena anguilla</name>
    <dbReference type="NCBI Taxonomy" id="7936"/>
    <lineage>
        <taxon>Eukaryota</taxon>
        <taxon>Metazoa</taxon>
        <taxon>Chordata</taxon>
        <taxon>Craniata</taxon>
        <taxon>Vertebrata</taxon>
        <taxon>Euteleostomi</taxon>
        <taxon>Actinopterygii</taxon>
        <taxon>Neopterygii</taxon>
        <taxon>Teleostei</taxon>
        <taxon>Anguilliformes</taxon>
        <taxon>Anguillidae</taxon>
        <taxon>Anguilla</taxon>
    </lineage>
</organism>
<feature type="region of interest" description="Disordered" evidence="1">
    <location>
        <begin position="216"/>
        <end position="350"/>
    </location>
</feature>
<keyword evidence="3" id="KW-1185">Reference proteome</keyword>
<dbReference type="Proteomes" id="UP001044222">
    <property type="component" value="Chromosome 10"/>
</dbReference>
<accession>A0A9D3M247</accession>
<evidence type="ECO:0000313" key="2">
    <source>
        <dbReference type="EMBL" id="KAG5841174.1"/>
    </source>
</evidence>
<dbReference type="EMBL" id="JAFIRN010000010">
    <property type="protein sequence ID" value="KAG5841174.1"/>
    <property type="molecule type" value="Genomic_DNA"/>
</dbReference>
<gene>
    <name evidence="2" type="ORF">ANANG_G00196770</name>
</gene>
<name>A0A9D3M247_ANGAN</name>
<protein>
    <submittedName>
        <fullName evidence="2">Uncharacterized protein</fullName>
    </submittedName>
</protein>
<proteinExistence type="predicted"/>
<feature type="compositionally biased region" description="Polar residues" evidence="1">
    <location>
        <begin position="318"/>
        <end position="327"/>
    </location>
</feature>
<evidence type="ECO:0000256" key="1">
    <source>
        <dbReference type="SAM" id="MobiDB-lite"/>
    </source>
</evidence>
<feature type="compositionally biased region" description="Basic and acidic residues" evidence="1">
    <location>
        <begin position="216"/>
        <end position="254"/>
    </location>
</feature>